<evidence type="ECO:0000313" key="2">
    <source>
        <dbReference type="Proteomes" id="UP001138460"/>
    </source>
</evidence>
<comment type="caution">
    <text evidence="1">The sequence shown here is derived from an EMBL/GenBank/DDBJ whole genome shotgun (WGS) entry which is preliminary data.</text>
</comment>
<organism evidence="1 2">
    <name type="scientific">Pectobacterium zantedeschiae</name>
    <dbReference type="NCBI Taxonomy" id="2034769"/>
    <lineage>
        <taxon>Bacteria</taxon>
        <taxon>Pseudomonadati</taxon>
        <taxon>Pseudomonadota</taxon>
        <taxon>Gammaproteobacteria</taxon>
        <taxon>Enterobacterales</taxon>
        <taxon>Pectobacteriaceae</taxon>
        <taxon>Pectobacterium</taxon>
    </lineage>
</organism>
<name>A0A9X8P491_9GAMM</name>
<evidence type="ECO:0000313" key="1">
    <source>
        <dbReference type="EMBL" id="RYC41490.1"/>
    </source>
</evidence>
<proteinExistence type="predicted"/>
<dbReference type="RefSeq" id="WP_129707121.1">
    <property type="nucleotide sequence ID" value="NZ_CP139172.1"/>
</dbReference>
<gene>
    <name evidence="1" type="ORF">CLR69_15265</name>
</gene>
<protein>
    <submittedName>
        <fullName evidence="1">Uncharacterized protein</fullName>
    </submittedName>
</protein>
<dbReference type="EMBL" id="NWTM01000002">
    <property type="protein sequence ID" value="RYC41490.1"/>
    <property type="molecule type" value="Genomic_DNA"/>
</dbReference>
<reference evidence="1 2" key="1">
    <citation type="journal article" date="2018" name="Syst. Appl. Microbiol.">
        <title>Pectobacterium zantedeschiae sp. nov. a new species of a soft rot pathogen isolated from Calla lily (Zantedeschia spp.).</title>
        <authorList>
            <person name="Waleron M."/>
            <person name="Misztak A."/>
            <person name="Waleron M."/>
            <person name="Franczuk M."/>
            <person name="Jonca J."/>
            <person name="Wielgomas B."/>
            <person name="Mikicinski A."/>
            <person name="Popovic T."/>
            <person name="Waleron K."/>
        </authorList>
    </citation>
    <scope>NUCLEOTIDE SEQUENCE [LARGE SCALE GENOMIC DNA]</scope>
    <source>
        <strain evidence="1 2">9M</strain>
    </source>
</reference>
<dbReference type="OrthoDB" id="6424444at2"/>
<dbReference type="Proteomes" id="UP001138460">
    <property type="component" value="Unassembled WGS sequence"/>
</dbReference>
<dbReference type="AlphaFoldDB" id="A0A9X8P491"/>
<accession>A0A9X8P491</accession>
<sequence>MLKISFFTLFAVYLKESTIRHPDILGIKDFSPIELVSQGYELVGEPADFHFYEKDYVVGHHNKKLNIVFKHYFYLGENAGNGLSVGGGASLISLLQGYKAVCLLDGIIEPTLDFYFSDDKKDGAVILEHSIVVRFSQSSQRGQYSVVTIESDFSESTQFQMASTNAVKKTMHAYDSTLPLSKSMLRKKSRAFCRLAKFLSV</sequence>
<keyword evidence="2" id="KW-1185">Reference proteome</keyword>